<evidence type="ECO:0000313" key="2">
    <source>
        <dbReference type="Proteomes" id="UP000029981"/>
    </source>
</evidence>
<sequence>MVTGRGFEKLADELPKLNWKGKKRKTKRCFLSEETQSVASTINQLLQCALDLRCCFTGDMWNTQVDHAASSRRLSEINKAQGKCSKYPSLSMLQFSRPCTCHKEEI</sequence>
<dbReference type="EMBL" id="CM002924">
    <property type="protein sequence ID" value="KGN57430.1"/>
    <property type="molecule type" value="Genomic_DNA"/>
</dbReference>
<reference evidence="1 2" key="4">
    <citation type="journal article" date="2011" name="BMC Genomics">
        <title>RNA-Seq improves annotation of protein-coding genes in the cucumber genome.</title>
        <authorList>
            <person name="Li Z."/>
            <person name="Zhang Z."/>
            <person name="Yan P."/>
            <person name="Huang S."/>
            <person name="Fei Z."/>
            <person name="Lin K."/>
        </authorList>
    </citation>
    <scope>NUCLEOTIDE SEQUENCE [LARGE SCALE GENOMIC DNA]</scope>
    <source>
        <strain evidence="2">cv. 9930</strain>
    </source>
</reference>
<proteinExistence type="predicted"/>
<evidence type="ECO:0000313" key="1">
    <source>
        <dbReference type="EMBL" id="KGN57430.1"/>
    </source>
</evidence>
<protein>
    <submittedName>
        <fullName evidence="1">Uncharacterized protein</fullName>
    </submittedName>
</protein>
<dbReference type="Gramene" id="KGN57430">
    <property type="protein sequence ID" value="KGN57430"/>
    <property type="gene ID" value="Csa_3G185100"/>
</dbReference>
<dbReference type="eggNOG" id="KOG2000">
    <property type="taxonomic scope" value="Eukaryota"/>
</dbReference>
<dbReference type="AlphaFoldDB" id="A0A0A0L630"/>
<accession>A0A0A0L630</accession>
<name>A0A0A0L630_CUCSA</name>
<reference evidence="1 2" key="1">
    <citation type="journal article" date="2009" name="Nat. Genet.">
        <title>The genome of the cucumber, Cucumis sativus L.</title>
        <authorList>
            <person name="Huang S."/>
            <person name="Li R."/>
            <person name="Zhang Z."/>
            <person name="Li L."/>
            <person name="Gu X."/>
            <person name="Fan W."/>
            <person name="Lucas W.J."/>
            <person name="Wang X."/>
            <person name="Xie B."/>
            <person name="Ni P."/>
            <person name="Ren Y."/>
            <person name="Zhu H."/>
            <person name="Li J."/>
            <person name="Lin K."/>
            <person name="Jin W."/>
            <person name="Fei Z."/>
            <person name="Li G."/>
            <person name="Staub J."/>
            <person name="Kilian A."/>
            <person name="van der Vossen E.A."/>
            <person name="Wu Y."/>
            <person name="Guo J."/>
            <person name="He J."/>
            <person name="Jia Z."/>
            <person name="Ren Y."/>
            <person name="Tian G."/>
            <person name="Lu Y."/>
            <person name="Ruan J."/>
            <person name="Qian W."/>
            <person name="Wang M."/>
            <person name="Huang Q."/>
            <person name="Li B."/>
            <person name="Xuan Z."/>
            <person name="Cao J."/>
            <person name="Asan"/>
            <person name="Wu Z."/>
            <person name="Zhang J."/>
            <person name="Cai Q."/>
            <person name="Bai Y."/>
            <person name="Zhao B."/>
            <person name="Han Y."/>
            <person name="Li Y."/>
            <person name="Li X."/>
            <person name="Wang S."/>
            <person name="Shi Q."/>
            <person name="Liu S."/>
            <person name="Cho W.K."/>
            <person name="Kim J.Y."/>
            <person name="Xu Y."/>
            <person name="Heller-Uszynska K."/>
            <person name="Miao H."/>
            <person name="Cheng Z."/>
            <person name="Zhang S."/>
            <person name="Wu J."/>
            <person name="Yang Y."/>
            <person name="Kang H."/>
            <person name="Li M."/>
            <person name="Liang H."/>
            <person name="Ren X."/>
            <person name="Shi Z."/>
            <person name="Wen M."/>
            <person name="Jian M."/>
            <person name="Yang H."/>
            <person name="Zhang G."/>
            <person name="Yang Z."/>
            <person name="Chen R."/>
            <person name="Liu S."/>
            <person name="Li J."/>
            <person name="Ma L."/>
            <person name="Liu H."/>
            <person name="Zhou Y."/>
            <person name="Zhao J."/>
            <person name="Fang X."/>
            <person name="Li G."/>
            <person name="Fang L."/>
            <person name="Li Y."/>
            <person name="Liu D."/>
            <person name="Zheng H."/>
            <person name="Zhang Y."/>
            <person name="Qin N."/>
            <person name="Li Z."/>
            <person name="Yang G."/>
            <person name="Yang S."/>
            <person name="Bolund L."/>
            <person name="Kristiansen K."/>
            <person name="Zheng H."/>
            <person name="Li S."/>
            <person name="Zhang X."/>
            <person name="Yang H."/>
            <person name="Wang J."/>
            <person name="Sun R."/>
            <person name="Zhang B."/>
            <person name="Jiang S."/>
            <person name="Wang J."/>
            <person name="Du Y."/>
            <person name="Li S."/>
        </authorList>
    </citation>
    <scope>NUCLEOTIDE SEQUENCE [LARGE SCALE GENOMIC DNA]</scope>
    <source>
        <strain evidence="2">cv. 9930</strain>
    </source>
</reference>
<organism evidence="1 2">
    <name type="scientific">Cucumis sativus</name>
    <name type="common">Cucumber</name>
    <dbReference type="NCBI Taxonomy" id="3659"/>
    <lineage>
        <taxon>Eukaryota</taxon>
        <taxon>Viridiplantae</taxon>
        <taxon>Streptophyta</taxon>
        <taxon>Embryophyta</taxon>
        <taxon>Tracheophyta</taxon>
        <taxon>Spermatophyta</taxon>
        <taxon>Magnoliopsida</taxon>
        <taxon>eudicotyledons</taxon>
        <taxon>Gunneridae</taxon>
        <taxon>Pentapetalae</taxon>
        <taxon>rosids</taxon>
        <taxon>fabids</taxon>
        <taxon>Cucurbitales</taxon>
        <taxon>Cucurbitaceae</taxon>
        <taxon>Benincaseae</taxon>
        <taxon>Cucumis</taxon>
    </lineage>
</organism>
<keyword evidence="2" id="KW-1185">Reference proteome</keyword>
<reference evidence="1 2" key="3">
    <citation type="journal article" date="2010" name="BMC Genomics">
        <title>Transcriptome sequencing and comparative analysis of cucumber flowers with different sex types.</title>
        <authorList>
            <person name="Guo S."/>
            <person name="Zheng Y."/>
            <person name="Joung J.G."/>
            <person name="Liu S."/>
            <person name="Zhang Z."/>
            <person name="Crasta O.R."/>
            <person name="Sobral B.W."/>
            <person name="Xu Y."/>
            <person name="Huang S."/>
            <person name="Fei Z."/>
        </authorList>
    </citation>
    <scope>NUCLEOTIDE SEQUENCE [LARGE SCALE GENOMIC DNA]</scope>
    <source>
        <strain evidence="2">cv. 9930</strain>
    </source>
</reference>
<gene>
    <name evidence="1" type="ORF">Csa_3G185100</name>
</gene>
<reference evidence="1 2" key="2">
    <citation type="journal article" date="2009" name="PLoS ONE">
        <title>An integrated genetic and cytogenetic map of the cucumber genome.</title>
        <authorList>
            <person name="Ren Y."/>
            <person name="Zhang Z."/>
            <person name="Liu J."/>
            <person name="Staub J.E."/>
            <person name="Han Y."/>
            <person name="Cheng Z."/>
            <person name="Li X."/>
            <person name="Lu J."/>
            <person name="Miao H."/>
            <person name="Kang H."/>
            <person name="Xie B."/>
            <person name="Gu X."/>
            <person name="Wang X."/>
            <person name="Du Y."/>
            <person name="Jin W."/>
            <person name="Huang S."/>
        </authorList>
    </citation>
    <scope>NUCLEOTIDE SEQUENCE [LARGE SCALE GENOMIC DNA]</scope>
    <source>
        <strain evidence="2">cv. 9930</strain>
    </source>
</reference>
<dbReference type="Proteomes" id="UP000029981">
    <property type="component" value="Chromosome 3"/>
</dbReference>